<dbReference type="SMART" id="SM00697">
    <property type="entry name" value="DM8"/>
    <property type="match status" value="1"/>
</dbReference>
<dbReference type="Pfam" id="PF06477">
    <property type="entry name" value="DUF1091"/>
    <property type="match status" value="1"/>
</dbReference>
<gene>
    <name evidence="2" type="primary">110679636</name>
</gene>
<protein>
    <submittedName>
        <fullName evidence="2">Uncharacterized protein</fullName>
    </submittedName>
</protein>
<reference evidence="2" key="2">
    <citation type="submission" date="2020-05" db="UniProtKB">
        <authorList>
            <consortium name="EnsemblMetazoa"/>
        </authorList>
    </citation>
    <scope>IDENTIFICATION</scope>
    <source>
        <strain evidence="2">LVP_AGWG</strain>
    </source>
</reference>
<name>A0A6I8U4K6_AEDAE</name>
<dbReference type="InterPro" id="IPR010512">
    <property type="entry name" value="DUF1091"/>
</dbReference>
<dbReference type="InParanoid" id="A0A6I8U4K6"/>
<evidence type="ECO:0000313" key="3">
    <source>
        <dbReference type="Proteomes" id="UP000008820"/>
    </source>
</evidence>
<accession>A0A6I8U4K6</accession>
<sequence length="187" mass="21040">MSIRNVEASCAIVISLSFVLLLDATFITIREVDFKTNDDYAKIFITLRNGTGHLRGNTMVDIDAIIYQNVSDGLLVRLHLKTKMRTKYVVMFESSVDVCSLDNAETDDLLINMMVSEMEKHGNMSISCPFNSGNYMVRNFHIDTKNKLIKFAPPGEHSVAIDLRHKAKEGAIAIPVFDMEFFASIVQ</sequence>
<keyword evidence="3" id="KW-1185">Reference proteome</keyword>
<dbReference type="EnsemblMetazoa" id="AAEL024568-RA">
    <property type="protein sequence ID" value="AAEL024568-PA"/>
    <property type="gene ID" value="AAEL024568"/>
</dbReference>
<proteinExistence type="predicted"/>
<dbReference type="AlphaFoldDB" id="A0A6I8U4K6"/>
<evidence type="ECO:0000256" key="1">
    <source>
        <dbReference type="ARBA" id="ARBA00022729"/>
    </source>
</evidence>
<keyword evidence="1" id="KW-0732">Signal</keyword>
<evidence type="ECO:0000313" key="2">
    <source>
        <dbReference type="EnsemblMetazoa" id="AAEL024568-PA"/>
    </source>
</evidence>
<dbReference type="OrthoDB" id="8186735at2759"/>
<dbReference type="Proteomes" id="UP000008820">
    <property type="component" value="Chromosome 3"/>
</dbReference>
<dbReference type="PANTHER" id="PTHR20898">
    <property type="entry name" value="DAEDALUS ON 3-RELATED-RELATED"/>
    <property type="match status" value="1"/>
</dbReference>
<dbReference type="InterPro" id="IPR036846">
    <property type="entry name" value="GM2-AP_sf"/>
</dbReference>
<organism evidence="2 3">
    <name type="scientific">Aedes aegypti</name>
    <name type="common">Yellowfever mosquito</name>
    <name type="synonym">Culex aegypti</name>
    <dbReference type="NCBI Taxonomy" id="7159"/>
    <lineage>
        <taxon>Eukaryota</taxon>
        <taxon>Metazoa</taxon>
        <taxon>Ecdysozoa</taxon>
        <taxon>Arthropoda</taxon>
        <taxon>Hexapoda</taxon>
        <taxon>Insecta</taxon>
        <taxon>Pterygota</taxon>
        <taxon>Neoptera</taxon>
        <taxon>Endopterygota</taxon>
        <taxon>Diptera</taxon>
        <taxon>Nematocera</taxon>
        <taxon>Culicoidea</taxon>
        <taxon>Culicidae</taxon>
        <taxon>Culicinae</taxon>
        <taxon>Aedini</taxon>
        <taxon>Aedes</taxon>
        <taxon>Stegomyia</taxon>
    </lineage>
</organism>
<dbReference type="Gene3D" id="2.70.220.10">
    <property type="entry name" value="Ganglioside GM2 activator"/>
    <property type="match status" value="1"/>
</dbReference>
<reference evidence="2 3" key="1">
    <citation type="submission" date="2017-06" db="EMBL/GenBank/DDBJ databases">
        <title>Aedes aegypti genome working group (AGWG) sequencing and assembly.</title>
        <authorList>
            <consortium name="Aedes aegypti Genome Working Group (AGWG)"/>
            <person name="Matthews B.J."/>
        </authorList>
    </citation>
    <scope>NUCLEOTIDE SEQUENCE [LARGE SCALE GENOMIC DNA]</scope>
    <source>
        <strain evidence="2 3">LVP_AGWG</strain>
    </source>
</reference>